<evidence type="ECO:0000256" key="2">
    <source>
        <dbReference type="ARBA" id="ARBA00022679"/>
    </source>
</evidence>
<reference evidence="3 4" key="1">
    <citation type="journal article" date="2018" name="PLoS ONE">
        <title>The draft genome of Kipferlia bialata reveals reductive genome evolution in fornicate parasites.</title>
        <authorList>
            <person name="Tanifuji G."/>
            <person name="Takabayashi S."/>
            <person name="Kume K."/>
            <person name="Takagi M."/>
            <person name="Nakayama T."/>
            <person name="Kamikawa R."/>
            <person name="Inagaki Y."/>
            <person name="Hashimoto T."/>
        </authorList>
    </citation>
    <scope>NUCLEOTIDE SEQUENCE [LARGE SCALE GENOMIC DNA]</scope>
    <source>
        <strain evidence="3">NY0173</strain>
    </source>
</reference>
<comment type="similarity">
    <text evidence="1">Belongs to the transferase hexapeptide repeat family.</text>
</comment>
<dbReference type="InterPro" id="IPR011004">
    <property type="entry name" value="Trimer_LpxA-like_sf"/>
</dbReference>
<name>A0A9K3CP76_9EUKA</name>
<protein>
    <submittedName>
        <fullName evidence="3">Uncharacterized protein</fullName>
    </submittedName>
</protein>
<gene>
    <name evidence="3" type="ORF">KIPB_001808</name>
</gene>
<dbReference type="GO" id="GO:0005829">
    <property type="term" value="C:cytosol"/>
    <property type="evidence" value="ECO:0007669"/>
    <property type="project" value="TreeGrafter"/>
</dbReference>
<dbReference type="GO" id="GO:0008374">
    <property type="term" value="F:O-acyltransferase activity"/>
    <property type="evidence" value="ECO:0007669"/>
    <property type="project" value="TreeGrafter"/>
</dbReference>
<dbReference type="AlphaFoldDB" id="A0A9K3CP76"/>
<dbReference type="InterPro" id="IPR051159">
    <property type="entry name" value="Hexapeptide_acetyltransf"/>
</dbReference>
<dbReference type="Proteomes" id="UP000265618">
    <property type="component" value="Unassembled WGS sequence"/>
</dbReference>
<proteinExistence type="inferred from homology"/>
<accession>A0A9K3CP76</accession>
<dbReference type="InterPro" id="IPR001451">
    <property type="entry name" value="Hexapep"/>
</dbReference>
<evidence type="ECO:0000256" key="1">
    <source>
        <dbReference type="ARBA" id="ARBA00007274"/>
    </source>
</evidence>
<dbReference type="PANTHER" id="PTHR23416">
    <property type="entry name" value="SIALIC ACID SYNTHASE-RELATED"/>
    <property type="match status" value="1"/>
</dbReference>
<evidence type="ECO:0000313" key="3">
    <source>
        <dbReference type="EMBL" id="GIQ80928.1"/>
    </source>
</evidence>
<keyword evidence="2" id="KW-0808">Transferase</keyword>
<keyword evidence="4" id="KW-1185">Reference proteome</keyword>
<dbReference type="EMBL" id="BDIP01000271">
    <property type="protein sequence ID" value="GIQ80928.1"/>
    <property type="molecule type" value="Genomic_DNA"/>
</dbReference>
<dbReference type="PANTHER" id="PTHR23416:SF23">
    <property type="entry name" value="ACETYLTRANSFERASE C18B11.09C-RELATED"/>
    <property type="match status" value="1"/>
</dbReference>
<sequence length="87" mass="8943">MLAPSVQISCAYHPLDAPTRVSGLELSKPVTIGNRVWLGMGAQILPGVTIGDDCVVGAGSVVTRDIPPGCVVAGVPARVIRHVGDEE</sequence>
<comment type="caution">
    <text evidence="3">The sequence shown here is derived from an EMBL/GenBank/DDBJ whole genome shotgun (WGS) entry which is preliminary data.</text>
</comment>
<organism evidence="3 4">
    <name type="scientific">Kipferlia bialata</name>
    <dbReference type="NCBI Taxonomy" id="797122"/>
    <lineage>
        <taxon>Eukaryota</taxon>
        <taxon>Metamonada</taxon>
        <taxon>Carpediemonas-like organisms</taxon>
        <taxon>Kipferlia</taxon>
    </lineage>
</organism>
<dbReference type="Pfam" id="PF00132">
    <property type="entry name" value="Hexapep"/>
    <property type="match status" value="1"/>
</dbReference>
<dbReference type="OrthoDB" id="25818at2759"/>
<dbReference type="SUPFAM" id="SSF51161">
    <property type="entry name" value="Trimeric LpxA-like enzymes"/>
    <property type="match status" value="1"/>
</dbReference>
<dbReference type="Gene3D" id="2.160.10.10">
    <property type="entry name" value="Hexapeptide repeat proteins"/>
    <property type="match status" value="1"/>
</dbReference>
<evidence type="ECO:0000313" key="4">
    <source>
        <dbReference type="Proteomes" id="UP000265618"/>
    </source>
</evidence>